<dbReference type="GO" id="GO:0005886">
    <property type="term" value="C:plasma membrane"/>
    <property type="evidence" value="ECO:0007669"/>
    <property type="project" value="UniProtKB-SubCell"/>
</dbReference>
<evidence type="ECO:0000256" key="9">
    <source>
        <dbReference type="ARBA" id="ARBA00023012"/>
    </source>
</evidence>
<keyword evidence="10 11" id="KW-0472">Membrane</keyword>
<dbReference type="GO" id="GO:0000155">
    <property type="term" value="F:phosphorelay sensor kinase activity"/>
    <property type="evidence" value="ECO:0007669"/>
    <property type="project" value="InterPro"/>
</dbReference>
<reference evidence="14 15" key="1">
    <citation type="submission" date="2020-07" db="EMBL/GenBank/DDBJ databases">
        <title>Sequencing the genomes of 1000 actinobacteria strains.</title>
        <authorList>
            <person name="Klenk H.-P."/>
        </authorList>
    </citation>
    <scope>NUCLEOTIDE SEQUENCE [LARGE SCALE GENOMIC DNA]</scope>
    <source>
        <strain evidence="14 15">DSM 44121</strain>
    </source>
</reference>
<evidence type="ECO:0000256" key="5">
    <source>
        <dbReference type="ARBA" id="ARBA00022679"/>
    </source>
</evidence>
<dbReference type="SMART" id="SM00388">
    <property type="entry name" value="HisKA"/>
    <property type="match status" value="1"/>
</dbReference>
<comment type="catalytic activity">
    <reaction evidence="1">
        <text>ATP + protein L-histidine = ADP + protein N-phospho-L-histidine.</text>
        <dbReference type="EC" id="2.7.13.3"/>
    </reaction>
</comment>
<dbReference type="CDD" id="cd00082">
    <property type="entry name" value="HisKA"/>
    <property type="match status" value="1"/>
</dbReference>
<evidence type="ECO:0000259" key="12">
    <source>
        <dbReference type="PROSITE" id="PS50109"/>
    </source>
</evidence>
<dbReference type="Pfam" id="PF00512">
    <property type="entry name" value="HisKA"/>
    <property type="match status" value="1"/>
</dbReference>
<dbReference type="InterPro" id="IPR050428">
    <property type="entry name" value="TCS_sensor_his_kinase"/>
</dbReference>
<dbReference type="InterPro" id="IPR003661">
    <property type="entry name" value="HisK_dim/P_dom"/>
</dbReference>
<evidence type="ECO:0000256" key="2">
    <source>
        <dbReference type="ARBA" id="ARBA00004236"/>
    </source>
</evidence>
<feature type="domain" description="HAMP" evidence="13">
    <location>
        <begin position="179"/>
        <end position="232"/>
    </location>
</feature>
<evidence type="ECO:0000313" key="15">
    <source>
        <dbReference type="Proteomes" id="UP000540568"/>
    </source>
</evidence>
<evidence type="ECO:0000256" key="11">
    <source>
        <dbReference type="SAM" id="Phobius"/>
    </source>
</evidence>
<dbReference type="SMART" id="SM00387">
    <property type="entry name" value="HATPase_c"/>
    <property type="match status" value="1"/>
</dbReference>
<dbReference type="EMBL" id="JACGWV010000001">
    <property type="protein sequence ID" value="MBA8807826.1"/>
    <property type="molecule type" value="Genomic_DNA"/>
</dbReference>
<comment type="subcellular location">
    <subcellularLocation>
        <location evidence="2">Cell membrane</location>
    </subcellularLocation>
</comment>
<dbReference type="PANTHER" id="PTHR45436">
    <property type="entry name" value="SENSOR HISTIDINE KINASE YKOH"/>
    <property type="match status" value="1"/>
</dbReference>
<dbReference type="InterPro" id="IPR036097">
    <property type="entry name" value="HisK_dim/P_sf"/>
</dbReference>
<dbReference type="EC" id="2.7.13.3" evidence="3"/>
<dbReference type="Gene3D" id="3.30.565.10">
    <property type="entry name" value="Histidine kinase-like ATPase, C-terminal domain"/>
    <property type="match status" value="1"/>
</dbReference>
<evidence type="ECO:0000256" key="4">
    <source>
        <dbReference type="ARBA" id="ARBA00022553"/>
    </source>
</evidence>
<keyword evidence="5" id="KW-0808">Transferase</keyword>
<dbReference type="PROSITE" id="PS50109">
    <property type="entry name" value="HIS_KIN"/>
    <property type="match status" value="1"/>
</dbReference>
<dbReference type="Pfam" id="PF02518">
    <property type="entry name" value="HATPase_c"/>
    <property type="match status" value="1"/>
</dbReference>
<keyword evidence="15" id="KW-1185">Reference proteome</keyword>
<feature type="transmembrane region" description="Helical" evidence="11">
    <location>
        <begin position="21"/>
        <end position="41"/>
    </location>
</feature>
<dbReference type="Proteomes" id="UP000540568">
    <property type="component" value="Unassembled WGS sequence"/>
</dbReference>
<keyword evidence="6 11" id="KW-0812">Transmembrane</keyword>
<dbReference type="RefSeq" id="WP_182615435.1">
    <property type="nucleotide sequence ID" value="NZ_BAAATF010000006.1"/>
</dbReference>
<dbReference type="InterPro" id="IPR003660">
    <property type="entry name" value="HAMP_dom"/>
</dbReference>
<dbReference type="Gene3D" id="1.10.287.130">
    <property type="match status" value="1"/>
</dbReference>
<evidence type="ECO:0000256" key="8">
    <source>
        <dbReference type="ARBA" id="ARBA00022989"/>
    </source>
</evidence>
<keyword evidence="7 14" id="KW-0418">Kinase</keyword>
<evidence type="ECO:0000256" key="1">
    <source>
        <dbReference type="ARBA" id="ARBA00000085"/>
    </source>
</evidence>
<accession>A0A7W3J7R9</accession>
<proteinExistence type="predicted"/>
<evidence type="ECO:0000256" key="3">
    <source>
        <dbReference type="ARBA" id="ARBA00012438"/>
    </source>
</evidence>
<dbReference type="PROSITE" id="PS50885">
    <property type="entry name" value="HAMP"/>
    <property type="match status" value="1"/>
</dbReference>
<keyword evidence="9" id="KW-0902">Two-component regulatory system</keyword>
<dbReference type="InterPro" id="IPR005467">
    <property type="entry name" value="His_kinase_dom"/>
</dbReference>
<dbReference type="InterPro" id="IPR004358">
    <property type="entry name" value="Sig_transdc_His_kin-like_C"/>
</dbReference>
<evidence type="ECO:0000256" key="6">
    <source>
        <dbReference type="ARBA" id="ARBA00022692"/>
    </source>
</evidence>
<evidence type="ECO:0000256" key="10">
    <source>
        <dbReference type="ARBA" id="ARBA00023136"/>
    </source>
</evidence>
<gene>
    <name evidence="14" type="ORF">FHX71_001768</name>
</gene>
<name>A0A7W3J7R9_9MICO</name>
<dbReference type="Pfam" id="PF00672">
    <property type="entry name" value="HAMP"/>
    <property type="match status" value="1"/>
</dbReference>
<feature type="domain" description="Histidine kinase" evidence="12">
    <location>
        <begin position="240"/>
        <end position="438"/>
    </location>
</feature>
<protein>
    <recommendedName>
        <fullName evidence="3">histidine kinase</fullName>
        <ecNumber evidence="3">2.7.13.3</ecNumber>
    </recommendedName>
</protein>
<dbReference type="PANTHER" id="PTHR45436:SF5">
    <property type="entry name" value="SENSOR HISTIDINE KINASE TRCS"/>
    <property type="match status" value="1"/>
</dbReference>
<dbReference type="SUPFAM" id="SSF55874">
    <property type="entry name" value="ATPase domain of HSP90 chaperone/DNA topoisomerase II/histidine kinase"/>
    <property type="match status" value="1"/>
</dbReference>
<dbReference type="PRINTS" id="PR00344">
    <property type="entry name" value="BCTRLSENSOR"/>
</dbReference>
<evidence type="ECO:0000259" key="13">
    <source>
        <dbReference type="PROSITE" id="PS50885"/>
    </source>
</evidence>
<evidence type="ECO:0000313" key="14">
    <source>
        <dbReference type="EMBL" id="MBA8807826.1"/>
    </source>
</evidence>
<evidence type="ECO:0000256" key="7">
    <source>
        <dbReference type="ARBA" id="ARBA00022777"/>
    </source>
</evidence>
<keyword evidence="8 11" id="KW-1133">Transmembrane helix</keyword>
<comment type="caution">
    <text evidence="14">The sequence shown here is derived from an EMBL/GenBank/DDBJ whole genome shotgun (WGS) entry which is preliminary data.</text>
</comment>
<dbReference type="SUPFAM" id="SSF47384">
    <property type="entry name" value="Homodimeric domain of signal transducing histidine kinase"/>
    <property type="match status" value="1"/>
</dbReference>
<organism evidence="14 15">
    <name type="scientific">Promicromonospora sukumoe</name>
    <dbReference type="NCBI Taxonomy" id="88382"/>
    <lineage>
        <taxon>Bacteria</taxon>
        <taxon>Bacillati</taxon>
        <taxon>Actinomycetota</taxon>
        <taxon>Actinomycetes</taxon>
        <taxon>Micrococcales</taxon>
        <taxon>Promicromonosporaceae</taxon>
        <taxon>Promicromonospora</taxon>
    </lineage>
</organism>
<dbReference type="InterPro" id="IPR036890">
    <property type="entry name" value="HATPase_C_sf"/>
</dbReference>
<dbReference type="Gene3D" id="6.10.340.10">
    <property type="match status" value="1"/>
</dbReference>
<dbReference type="AlphaFoldDB" id="A0A7W3J7R9"/>
<feature type="transmembrane region" description="Helical" evidence="11">
    <location>
        <begin position="154"/>
        <end position="174"/>
    </location>
</feature>
<sequence>MGLARRLVPTSFRGQIVASTAGLMAVVMVCVSLVLQVLLAYTASRDIDRVLQDRADAVASVLEAGTGGDTLEVPAELIEPGVRVYDQAGAAVAGTIEQEALDAADRLGVVTSPRTVDVQDDVRLRALPFVTAGGLRGVVVVSQATDPYERSENYAFIATSVIGVLVVAATAGIAHRVTSRALAPVAQMARRATEWSEHDLSHRFDLGPGDNELAQLGATLDRLLDRVATAIRSEQRLTSELAHELRTPLTSIQGSADLALLRGVSDPQARTELEQIARSARRMSEAITTLLDAAHDPAAGAGETCLAAEVVQELAHTVPRRVRFVDETGTSSGRIAAPQELVLRALAPLVDNAVAHARTTVTVQAADQARTVTLAVVDDGPGIDEEVRDRLFQPGASGSGSTGLGLGIALRIVRSLGGRIDTRSSSSGTRFVVTLPRG</sequence>
<keyword evidence="4" id="KW-0597">Phosphoprotein</keyword>
<dbReference type="InterPro" id="IPR003594">
    <property type="entry name" value="HATPase_dom"/>
</dbReference>
<dbReference type="SMART" id="SM00304">
    <property type="entry name" value="HAMP"/>
    <property type="match status" value="1"/>
</dbReference>